<dbReference type="Gene3D" id="3.30.470.20">
    <property type="entry name" value="ATP-grasp fold, B domain"/>
    <property type="match status" value="1"/>
</dbReference>
<keyword evidence="2 4" id="KW-0547">Nucleotide-binding</keyword>
<dbReference type="PATRIC" id="fig|1053226.3.peg.1423"/>
<keyword evidence="1" id="KW-0436">Ligase</keyword>
<dbReference type="PANTHER" id="PTHR43585:SF2">
    <property type="entry name" value="ATP-GRASP ENZYME FSQD"/>
    <property type="match status" value="1"/>
</dbReference>
<dbReference type="RefSeq" id="WP_002165296.1">
    <property type="nucleotide sequence ID" value="NZ_JH792310.1"/>
</dbReference>
<dbReference type="GO" id="GO:0005524">
    <property type="term" value="F:ATP binding"/>
    <property type="evidence" value="ECO:0007669"/>
    <property type="project" value="UniProtKB-UniRule"/>
</dbReference>
<name>J8IG13_BACCE</name>
<dbReference type="EMBL" id="AHEU01000006">
    <property type="protein sequence ID" value="EJR36426.1"/>
    <property type="molecule type" value="Genomic_DNA"/>
</dbReference>
<dbReference type="GO" id="GO:0016874">
    <property type="term" value="F:ligase activity"/>
    <property type="evidence" value="ECO:0007669"/>
    <property type="project" value="UniProtKB-KW"/>
</dbReference>
<dbReference type="InterPro" id="IPR052032">
    <property type="entry name" value="ATP-dep_AA_Ligase"/>
</dbReference>
<organism evidence="6 7">
    <name type="scientific">Bacillus cereus VD048</name>
    <dbReference type="NCBI Taxonomy" id="1053226"/>
    <lineage>
        <taxon>Bacteria</taxon>
        <taxon>Bacillati</taxon>
        <taxon>Bacillota</taxon>
        <taxon>Bacilli</taxon>
        <taxon>Bacillales</taxon>
        <taxon>Bacillaceae</taxon>
        <taxon>Bacillus</taxon>
        <taxon>Bacillus cereus group</taxon>
    </lineage>
</organism>
<evidence type="ECO:0000256" key="4">
    <source>
        <dbReference type="PROSITE-ProRule" id="PRU00409"/>
    </source>
</evidence>
<sequence length="409" mass="46333">MEKKLLFVEANTTGTGMLAIRKAKELGYEPIFLTQKKSLYHGLSDLECRVIELDTNSVDAIKHYIIHEKIEDIAGILTTSDYYLETVAELVQMFRLSGNTHQAIYYCRNKAMFREKLHLEKVLQPKFHIVQSIDSLQNIYSSIQFPCVVKPADDSGSNNVRLCSNWEEVEKIATKILANKYNARGQEKANMVLLEEYIEGPEYSVEMFSWEGNSICIGITEKQLTGFPYFVESGHIFPVELPKDVQSEIEQTVKCALQAVDFRFGASHSEVKWTSNGCVVIEVNARLAGGMIPELVRHSTGVDLLRQQVLSSVGVAPEWKEIEYMNYAGIHFLTAKKSGFLSTVKGIEEVRELSYIEELVVKAQVGQPVNPPENFSHRLGHVMVRGRTYEETVLFLEEVAKKLEIQVNN</sequence>
<dbReference type="HOGENOM" id="CLU_029016_6_2_9"/>
<dbReference type="Proteomes" id="UP000006960">
    <property type="component" value="Unassembled WGS sequence"/>
</dbReference>
<evidence type="ECO:0000256" key="3">
    <source>
        <dbReference type="ARBA" id="ARBA00022840"/>
    </source>
</evidence>
<dbReference type="InterPro" id="IPR011761">
    <property type="entry name" value="ATP-grasp"/>
</dbReference>
<evidence type="ECO:0000256" key="1">
    <source>
        <dbReference type="ARBA" id="ARBA00022598"/>
    </source>
</evidence>
<proteinExistence type="predicted"/>
<accession>J8IG13</accession>
<dbReference type="AlphaFoldDB" id="J8IG13"/>
<evidence type="ECO:0000313" key="7">
    <source>
        <dbReference type="Proteomes" id="UP000006960"/>
    </source>
</evidence>
<feature type="domain" description="ATP-grasp" evidence="5">
    <location>
        <begin position="114"/>
        <end position="313"/>
    </location>
</feature>
<reference evidence="6 7" key="1">
    <citation type="submission" date="2012-04" db="EMBL/GenBank/DDBJ databases">
        <title>The Genome Sequence of Bacillus cereus VD048.</title>
        <authorList>
            <consortium name="The Broad Institute Genome Sequencing Platform"/>
            <consortium name="The Broad Institute Genome Sequencing Center for Infectious Disease"/>
            <person name="Feldgarden M."/>
            <person name="Van der Auwera G.A."/>
            <person name="Mahillon J."/>
            <person name="Duprez V."/>
            <person name="Timmery S."/>
            <person name="Mattelet C."/>
            <person name="Dierick K."/>
            <person name="Sun M."/>
            <person name="Yu Z."/>
            <person name="Zhu L."/>
            <person name="Hu X."/>
            <person name="Shank E.B."/>
            <person name="Swiecicka I."/>
            <person name="Hansen B.M."/>
            <person name="Andrup L."/>
            <person name="Young S.K."/>
            <person name="Zeng Q."/>
            <person name="Gargeya S."/>
            <person name="Fitzgerald M."/>
            <person name="Haas B."/>
            <person name="Abouelleil A."/>
            <person name="Alvarado L."/>
            <person name="Arachchi H.M."/>
            <person name="Berlin A."/>
            <person name="Chapman S.B."/>
            <person name="Goldberg J."/>
            <person name="Griggs A."/>
            <person name="Gujja S."/>
            <person name="Hansen M."/>
            <person name="Howarth C."/>
            <person name="Imamovic A."/>
            <person name="Larimer J."/>
            <person name="McCowen C."/>
            <person name="Montmayeur A."/>
            <person name="Murphy C."/>
            <person name="Neiman D."/>
            <person name="Pearson M."/>
            <person name="Priest M."/>
            <person name="Roberts A."/>
            <person name="Saif S."/>
            <person name="Shea T."/>
            <person name="Sisk P."/>
            <person name="Sykes S."/>
            <person name="Wortman J."/>
            <person name="Nusbaum C."/>
            <person name="Birren B."/>
        </authorList>
    </citation>
    <scope>NUCLEOTIDE SEQUENCE [LARGE SCALE GENOMIC DNA]</scope>
    <source>
        <strain evidence="6 7">VD048</strain>
    </source>
</reference>
<dbReference type="GO" id="GO:0046872">
    <property type="term" value="F:metal ion binding"/>
    <property type="evidence" value="ECO:0007669"/>
    <property type="project" value="InterPro"/>
</dbReference>
<dbReference type="Pfam" id="PF13535">
    <property type="entry name" value="ATP-grasp_4"/>
    <property type="match status" value="1"/>
</dbReference>
<protein>
    <recommendedName>
        <fullName evidence="5">ATP-grasp domain-containing protein</fullName>
    </recommendedName>
</protein>
<dbReference type="PANTHER" id="PTHR43585">
    <property type="entry name" value="FUMIPYRROLE BIOSYNTHESIS PROTEIN C"/>
    <property type="match status" value="1"/>
</dbReference>
<dbReference type="PROSITE" id="PS50975">
    <property type="entry name" value="ATP_GRASP"/>
    <property type="match status" value="1"/>
</dbReference>
<dbReference type="Pfam" id="PF18603">
    <property type="entry name" value="LAL_C2"/>
    <property type="match status" value="1"/>
</dbReference>
<dbReference type="SUPFAM" id="SSF56059">
    <property type="entry name" value="Glutathione synthetase ATP-binding domain-like"/>
    <property type="match status" value="1"/>
</dbReference>
<comment type="caution">
    <text evidence="6">The sequence shown here is derived from an EMBL/GenBank/DDBJ whole genome shotgun (WGS) entry which is preliminary data.</text>
</comment>
<dbReference type="InterPro" id="IPR040570">
    <property type="entry name" value="LAL_C2"/>
</dbReference>
<evidence type="ECO:0000256" key="2">
    <source>
        <dbReference type="ARBA" id="ARBA00022741"/>
    </source>
</evidence>
<gene>
    <name evidence="6" type="ORF">IIG_01409</name>
</gene>
<evidence type="ECO:0000259" key="5">
    <source>
        <dbReference type="PROSITE" id="PS50975"/>
    </source>
</evidence>
<keyword evidence="3 4" id="KW-0067">ATP-binding</keyword>
<evidence type="ECO:0000313" key="6">
    <source>
        <dbReference type="EMBL" id="EJR36426.1"/>
    </source>
</evidence>